<evidence type="ECO:0000256" key="1">
    <source>
        <dbReference type="SAM" id="MobiDB-lite"/>
    </source>
</evidence>
<name>A0ABY4VJ87_9GAMM</name>
<sequence>MSGRKNKHKQRGQPRKPSSELLDELNSLHDLLNSDDLDEIPLLNQVAGQVTGKDEPKTLTAAPPTEPPLLSTEPEAPLPSPMDDALEEELLQQEDLPILFSPIEETLGEEHKVQLAESDLALLRPLQNLPGKTTAEPQVQASQEASAHDHDDQPGNNAQSNSEGTDTDRTTATDTAAEAPVPAPDNPFLPAHIRSRLTGGRIPSHERQPQTKPETIETASAGTRTQALVMAQAIAEREGPTEKLEPSEKERQRSDLIEELVAQQLPQLEKQLRAQIEKVVDELEIWD</sequence>
<protein>
    <submittedName>
        <fullName evidence="2">Uncharacterized protein</fullName>
    </submittedName>
</protein>
<feature type="compositionally biased region" description="Polar residues" evidence="1">
    <location>
        <begin position="210"/>
        <end position="226"/>
    </location>
</feature>
<feature type="region of interest" description="Disordered" evidence="1">
    <location>
        <begin position="47"/>
        <end position="82"/>
    </location>
</feature>
<feature type="compositionally biased region" description="Basic and acidic residues" evidence="1">
    <location>
        <begin position="235"/>
        <end position="253"/>
    </location>
</feature>
<proteinExistence type="predicted"/>
<feature type="compositionally biased region" description="Polar residues" evidence="1">
    <location>
        <begin position="135"/>
        <end position="145"/>
    </location>
</feature>
<feature type="region of interest" description="Disordered" evidence="1">
    <location>
        <begin position="1"/>
        <end position="23"/>
    </location>
</feature>
<feature type="region of interest" description="Disordered" evidence="1">
    <location>
        <begin position="127"/>
        <end position="253"/>
    </location>
</feature>
<feature type="compositionally biased region" description="Low complexity" evidence="1">
    <location>
        <begin position="58"/>
        <end position="75"/>
    </location>
</feature>
<evidence type="ECO:0000313" key="2">
    <source>
        <dbReference type="EMBL" id="USD22517.1"/>
    </source>
</evidence>
<feature type="compositionally biased region" description="Basic residues" evidence="1">
    <location>
        <begin position="1"/>
        <end position="14"/>
    </location>
</feature>
<keyword evidence="3" id="KW-1185">Reference proteome</keyword>
<gene>
    <name evidence="2" type="ORF">MJO52_05140</name>
</gene>
<dbReference type="EMBL" id="CP092418">
    <property type="protein sequence ID" value="USD22517.1"/>
    <property type="molecule type" value="Genomic_DNA"/>
</dbReference>
<evidence type="ECO:0000313" key="3">
    <source>
        <dbReference type="Proteomes" id="UP001055658"/>
    </source>
</evidence>
<reference evidence="2" key="1">
    <citation type="submission" date="2022-02" db="EMBL/GenBank/DDBJ databases">
        <title>Coral-associated bacteria.</title>
        <authorList>
            <person name="Tang K."/>
            <person name="Wang X."/>
        </authorList>
    </citation>
    <scope>NUCLEOTIDE SEQUENCE</scope>
    <source>
        <strain evidence="2">SCSIO 43006</strain>
    </source>
</reference>
<dbReference type="RefSeq" id="WP_252084875.1">
    <property type="nucleotide sequence ID" value="NZ_CP092418.1"/>
</dbReference>
<dbReference type="Proteomes" id="UP001055658">
    <property type="component" value="Chromosome"/>
</dbReference>
<organism evidence="2 3">
    <name type="scientific">Microbulbifer variabilis</name>
    <dbReference type="NCBI Taxonomy" id="266805"/>
    <lineage>
        <taxon>Bacteria</taxon>
        <taxon>Pseudomonadati</taxon>
        <taxon>Pseudomonadota</taxon>
        <taxon>Gammaproteobacteria</taxon>
        <taxon>Cellvibrionales</taxon>
        <taxon>Microbulbiferaceae</taxon>
        <taxon>Microbulbifer</taxon>
    </lineage>
</organism>
<feature type="compositionally biased region" description="Polar residues" evidence="1">
    <location>
        <begin position="154"/>
        <end position="164"/>
    </location>
</feature>
<accession>A0ABY4VJ87</accession>